<dbReference type="InterPro" id="IPR007312">
    <property type="entry name" value="Phosphoesterase"/>
</dbReference>
<dbReference type="PANTHER" id="PTHR31956">
    <property type="entry name" value="NON-SPECIFIC PHOSPHOLIPASE C4-RELATED"/>
    <property type="match status" value="1"/>
</dbReference>
<dbReference type="RefSeq" id="WP_338251824.1">
    <property type="nucleotide sequence ID" value="NZ_BSRI01000002.1"/>
</dbReference>
<keyword evidence="4" id="KW-1185">Reference proteome</keyword>
<feature type="signal peptide" evidence="2">
    <location>
        <begin position="1"/>
        <end position="36"/>
    </location>
</feature>
<feature type="chain" id="PRO_5046267806" evidence="2">
    <location>
        <begin position="37"/>
        <end position="289"/>
    </location>
</feature>
<comment type="caution">
    <text evidence="3">The sequence shown here is derived from an EMBL/GenBank/DDBJ whole genome shotgun (WGS) entry which is preliminary data.</text>
</comment>
<dbReference type="PANTHER" id="PTHR31956:SF1">
    <property type="entry name" value="NON-SPECIFIC PHOSPHOLIPASE C1"/>
    <property type="match status" value="1"/>
</dbReference>
<evidence type="ECO:0000313" key="4">
    <source>
        <dbReference type="Proteomes" id="UP001344906"/>
    </source>
</evidence>
<keyword evidence="1" id="KW-0378">Hydrolase</keyword>
<dbReference type="SUPFAM" id="SSF53649">
    <property type="entry name" value="Alkaline phosphatase-like"/>
    <property type="match status" value="1"/>
</dbReference>
<sequence>MNNRIFHSSLAIFMGLAIASLTLALTNNVLTPQAHAATLPRPAHVVVVMEENHSYSEVIGSSSAPYINSLAGQGALFTHSYAVTHPSQPNYLALFSGSTQGITSDSCPHTFTKGNLASELIGASFTFTGYSESLPKAGSTVCTSGAYARKHSPWVNFSNVPTSDNQPFTSFPSSASYSTLPTVSFVIPNLNNDMHDGTIQQGDTWLKNNIDAYAQWAKKNNSLLIVTWDEDDSSQSNQVPTIFVGQSVKIGHYSETINHYNVLRTLEDMYGLTALGSSASASAISDCWN</sequence>
<dbReference type="Gene3D" id="3.40.720.10">
    <property type="entry name" value="Alkaline Phosphatase, subunit A"/>
    <property type="match status" value="1"/>
</dbReference>
<organism evidence="3 4">
    <name type="scientific">Dictyobacter halimunensis</name>
    <dbReference type="NCBI Taxonomy" id="3026934"/>
    <lineage>
        <taxon>Bacteria</taxon>
        <taxon>Bacillati</taxon>
        <taxon>Chloroflexota</taxon>
        <taxon>Ktedonobacteria</taxon>
        <taxon>Ktedonobacterales</taxon>
        <taxon>Dictyobacteraceae</taxon>
        <taxon>Dictyobacter</taxon>
    </lineage>
</organism>
<accession>A0ABQ6FVL6</accession>
<dbReference type="Proteomes" id="UP001344906">
    <property type="component" value="Unassembled WGS sequence"/>
</dbReference>
<evidence type="ECO:0000256" key="1">
    <source>
        <dbReference type="ARBA" id="ARBA00022801"/>
    </source>
</evidence>
<reference evidence="3 4" key="1">
    <citation type="submission" date="2023-02" db="EMBL/GenBank/DDBJ databases">
        <title>Dictyobacter halimunensis sp. nov., a new member of the class Ktedonobacteria from forest soil in a geothermal area.</title>
        <authorList>
            <person name="Rachmania M.K."/>
            <person name="Ningsih F."/>
            <person name="Sakai Y."/>
            <person name="Yabe S."/>
            <person name="Yokota A."/>
            <person name="Sjamsuridzal W."/>
        </authorList>
    </citation>
    <scope>NUCLEOTIDE SEQUENCE [LARGE SCALE GENOMIC DNA]</scope>
    <source>
        <strain evidence="3 4">S3.2.2.5</strain>
    </source>
</reference>
<gene>
    <name evidence="3" type="primary">sapM</name>
    <name evidence="3" type="ORF">KDH_33260</name>
</gene>
<evidence type="ECO:0000313" key="3">
    <source>
        <dbReference type="EMBL" id="GLV56485.1"/>
    </source>
</evidence>
<evidence type="ECO:0000256" key="2">
    <source>
        <dbReference type="SAM" id="SignalP"/>
    </source>
</evidence>
<dbReference type="Pfam" id="PF04185">
    <property type="entry name" value="Phosphoesterase"/>
    <property type="match status" value="1"/>
</dbReference>
<protein>
    <submittedName>
        <fullName evidence="3">Acid phosphatase</fullName>
    </submittedName>
</protein>
<proteinExistence type="predicted"/>
<dbReference type="EMBL" id="BSRI01000002">
    <property type="protein sequence ID" value="GLV56485.1"/>
    <property type="molecule type" value="Genomic_DNA"/>
</dbReference>
<keyword evidence="2" id="KW-0732">Signal</keyword>
<dbReference type="InterPro" id="IPR017850">
    <property type="entry name" value="Alkaline_phosphatase_core_sf"/>
</dbReference>
<name>A0ABQ6FVL6_9CHLR</name>